<dbReference type="InterPro" id="IPR000847">
    <property type="entry name" value="LysR_HTH_N"/>
</dbReference>
<dbReference type="PANTHER" id="PTHR30537">
    <property type="entry name" value="HTH-TYPE TRANSCRIPTIONAL REGULATOR"/>
    <property type="match status" value="1"/>
</dbReference>
<name>E3BM90_9VIBR</name>
<evidence type="ECO:0000256" key="3">
    <source>
        <dbReference type="ARBA" id="ARBA00023125"/>
    </source>
</evidence>
<dbReference type="PRINTS" id="PR00039">
    <property type="entry name" value="HTHLYSR"/>
</dbReference>
<dbReference type="SUPFAM" id="SSF53850">
    <property type="entry name" value="Periplasmic binding protein-like II"/>
    <property type="match status" value="1"/>
</dbReference>
<feature type="domain" description="HTH lysR-type" evidence="5">
    <location>
        <begin position="1"/>
        <end position="59"/>
    </location>
</feature>
<dbReference type="GO" id="GO:0003700">
    <property type="term" value="F:DNA-binding transcription factor activity"/>
    <property type="evidence" value="ECO:0007669"/>
    <property type="project" value="InterPro"/>
</dbReference>
<protein>
    <submittedName>
        <fullName evidence="6">Transcriptional regulator</fullName>
    </submittedName>
</protein>
<evidence type="ECO:0000256" key="2">
    <source>
        <dbReference type="ARBA" id="ARBA00023015"/>
    </source>
</evidence>
<reference evidence="6 7" key="1">
    <citation type="journal article" date="2012" name="Int. J. Syst. Evol. Microbiol.">
        <title>Vibrio caribbeanicus sp. nov., isolated from the marine sponge Scleritoderma cyanea.</title>
        <authorList>
            <person name="Hoffmann M."/>
            <person name="Monday S.R."/>
            <person name="Allard M.W."/>
            <person name="Strain E.A."/>
            <person name="Whittaker P."/>
            <person name="Naum M."/>
            <person name="McCarthy P.J."/>
            <person name="Lopez J.V."/>
            <person name="Fischer M."/>
            <person name="Brown E.W."/>
        </authorList>
    </citation>
    <scope>NUCLEOTIDE SEQUENCE [LARGE SCALE GENOMIC DNA]</scope>
    <source>
        <strain evidence="6 7">ATCC BAA-2122</strain>
    </source>
</reference>
<dbReference type="Gene3D" id="3.40.190.10">
    <property type="entry name" value="Periplasmic binding protein-like II"/>
    <property type="match status" value="2"/>
</dbReference>
<keyword evidence="3" id="KW-0238">DNA-binding</keyword>
<dbReference type="SUPFAM" id="SSF46785">
    <property type="entry name" value="Winged helix' DNA-binding domain"/>
    <property type="match status" value="1"/>
</dbReference>
<accession>E3BM90</accession>
<dbReference type="InterPro" id="IPR036388">
    <property type="entry name" value="WH-like_DNA-bd_sf"/>
</dbReference>
<dbReference type="InterPro" id="IPR005119">
    <property type="entry name" value="LysR_subst-bd"/>
</dbReference>
<evidence type="ECO:0000256" key="4">
    <source>
        <dbReference type="ARBA" id="ARBA00023163"/>
    </source>
</evidence>
<dbReference type="eggNOG" id="COG0583">
    <property type="taxonomic scope" value="Bacteria"/>
</dbReference>
<sequence>MRHLNAFYIFNTVAHSSSYSQAASRLNITHGAVSKQIATLEDYLQQKLFVKRGRKMCLTKEGAILASYTNQAFDYLSSAVTRLEQEKQQCLNISCEPTLSMRWLMPRLTDFQDKFNTEIRLSTAGGNVDLASAGLSMAIRRNDFTVNSNYNIIDLGDEWVGPVLSPEYWRQIEGNLMYATLIHSDTRLNAWADWFREADVARPTPSKQRSFGHFYFSIQAAIDSLGTVVGSYPLIMDEVKRGNLIAPYGFIKSGYRYVLLTKNHCLEERETQFVNWLVEQFSFCSPDLNYRPA</sequence>
<evidence type="ECO:0000313" key="6">
    <source>
        <dbReference type="EMBL" id="EFP95802.1"/>
    </source>
</evidence>
<dbReference type="GO" id="GO:0006351">
    <property type="term" value="P:DNA-templated transcription"/>
    <property type="evidence" value="ECO:0007669"/>
    <property type="project" value="TreeGrafter"/>
</dbReference>
<dbReference type="InterPro" id="IPR036390">
    <property type="entry name" value="WH_DNA-bd_sf"/>
</dbReference>
<comment type="caution">
    <text evidence="6">The sequence shown here is derived from an EMBL/GenBank/DDBJ whole genome shotgun (WGS) entry which is preliminary data.</text>
</comment>
<proteinExistence type="inferred from homology"/>
<dbReference type="Pfam" id="PF03466">
    <property type="entry name" value="LysR_substrate"/>
    <property type="match status" value="1"/>
</dbReference>
<dbReference type="PROSITE" id="PS50931">
    <property type="entry name" value="HTH_LYSR"/>
    <property type="match status" value="1"/>
</dbReference>
<evidence type="ECO:0000256" key="1">
    <source>
        <dbReference type="ARBA" id="ARBA00009437"/>
    </source>
</evidence>
<keyword evidence="7" id="KW-1185">Reference proteome</keyword>
<dbReference type="EMBL" id="AEIU01000086">
    <property type="protein sequence ID" value="EFP95802.1"/>
    <property type="molecule type" value="Genomic_DNA"/>
</dbReference>
<dbReference type="PANTHER" id="PTHR30537:SF74">
    <property type="entry name" value="HTH-TYPE TRANSCRIPTIONAL REGULATOR TRPI"/>
    <property type="match status" value="1"/>
</dbReference>
<dbReference type="RefSeq" id="WP_009602207.1">
    <property type="nucleotide sequence ID" value="NZ_AEIU01000086.1"/>
</dbReference>
<dbReference type="STRING" id="796620.VIBC2010_14024"/>
<dbReference type="Pfam" id="PF00126">
    <property type="entry name" value="HTH_1"/>
    <property type="match status" value="1"/>
</dbReference>
<dbReference type="Gene3D" id="1.10.10.10">
    <property type="entry name" value="Winged helix-like DNA-binding domain superfamily/Winged helix DNA-binding domain"/>
    <property type="match status" value="1"/>
</dbReference>
<dbReference type="Proteomes" id="UP000002943">
    <property type="component" value="Unassembled WGS sequence"/>
</dbReference>
<dbReference type="OrthoDB" id="6787458at2"/>
<dbReference type="InterPro" id="IPR058163">
    <property type="entry name" value="LysR-type_TF_proteobact-type"/>
</dbReference>
<evidence type="ECO:0000313" key="7">
    <source>
        <dbReference type="Proteomes" id="UP000002943"/>
    </source>
</evidence>
<evidence type="ECO:0000259" key="5">
    <source>
        <dbReference type="PROSITE" id="PS50931"/>
    </source>
</evidence>
<comment type="similarity">
    <text evidence="1">Belongs to the LysR transcriptional regulatory family.</text>
</comment>
<keyword evidence="4" id="KW-0804">Transcription</keyword>
<organism evidence="6 7">
    <name type="scientific">Vibrio caribbeanicus ATCC BAA-2122</name>
    <dbReference type="NCBI Taxonomy" id="796620"/>
    <lineage>
        <taxon>Bacteria</taxon>
        <taxon>Pseudomonadati</taxon>
        <taxon>Pseudomonadota</taxon>
        <taxon>Gammaproteobacteria</taxon>
        <taxon>Vibrionales</taxon>
        <taxon>Vibrionaceae</taxon>
        <taxon>Vibrio</taxon>
    </lineage>
</organism>
<dbReference type="GO" id="GO:0043565">
    <property type="term" value="F:sequence-specific DNA binding"/>
    <property type="evidence" value="ECO:0007669"/>
    <property type="project" value="TreeGrafter"/>
</dbReference>
<keyword evidence="2" id="KW-0805">Transcription regulation</keyword>
<dbReference type="AlphaFoldDB" id="E3BM90"/>
<gene>
    <name evidence="6" type="ORF">VIBC2010_14024</name>
</gene>